<keyword evidence="2" id="KW-1185">Reference proteome</keyword>
<name>A0AAN4VZC4_9BACT</name>
<comment type="caution">
    <text evidence="1">The sequence shown here is derived from an EMBL/GenBank/DDBJ whole genome shotgun (WGS) entry which is preliminary data.</text>
</comment>
<dbReference type="Gene3D" id="2.40.160.130">
    <property type="entry name" value="Capsule assembly protein Wzi"/>
    <property type="match status" value="1"/>
</dbReference>
<reference evidence="1 2" key="1">
    <citation type="submission" date="2021-12" db="EMBL/GenBank/DDBJ databases">
        <title>Genome sequencing of bacteria with rrn-lacking chromosome and rrn-plasmid.</title>
        <authorList>
            <person name="Anda M."/>
            <person name="Iwasaki W."/>
        </authorList>
    </citation>
    <scope>NUCLEOTIDE SEQUENCE [LARGE SCALE GENOMIC DNA]</scope>
    <source>
        <strain evidence="1 2">NBRC 15940</strain>
    </source>
</reference>
<dbReference type="InterPro" id="IPR038636">
    <property type="entry name" value="Wzi_sf"/>
</dbReference>
<dbReference type="AlphaFoldDB" id="A0AAN4VZC4"/>
<sequence length="576" mass="66046">MEVIRRVTLVGFFIFLQKSFLFGQSASLPLNEDTYHLIDRMEVLSGQNAATFHSGVKPYRRDQLVPFLQGLAQEQWSRIDDFNYAYLMNDSWELVEGDSLFGNSQKAIWNTFYKKQSDFLMVNEPDFNVHVNPVIYFAGGMEQPGGLSEEENGSRTLFQNTRGAEIRGQIGGRLGFYTFIGTTQAIFPVFVHHRTDEYRALPGEGYIKKFKENGYDFFTSRGYFTFDLIPEVNLRAGYDKIKIGEGYRSMVLSDHSNNYLFAQLNTQVWRLQYTNIWGKLAAYPSTAYLGSEQFSKGFSFHRLGLNIGKKANIGVFETVIFGGLDSATMRSIPMPLEFYNPIIFLRGAELESGSYYGKVQLGFDWKWIITRGLEWYGQFVLDEFKLDEILAANGWWANKFALQAGLKYFNVAGVDNLDLQVEGNMARPYTYSHRDAWSSMTHYGQSLAHPLGSNFYEVLGIVRAQPFPRLSLTAKGQYVIYGQDYEKEDGELTNWGSDPMKSYFVRERDYGNSIGQGNTTHQLMLDFQASYQLRHNLFIDGRAYMRKVDAEMDTPFTDMGALLSVRMNIAKRADFY</sequence>
<gene>
    <name evidence="1" type="ORF">PEDI_20390</name>
</gene>
<dbReference type="EMBL" id="BQKE01000001">
    <property type="protein sequence ID" value="GJM61487.1"/>
    <property type="molecule type" value="Genomic_DNA"/>
</dbReference>
<evidence type="ECO:0000313" key="1">
    <source>
        <dbReference type="EMBL" id="GJM61487.1"/>
    </source>
</evidence>
<evidence type="ECO:0000313" key="2">
    <source>
        <dbReference type="Proteomes" id="UP001310022"/>
    </source>
</evidence>
<dbReference type="Proteomes" id="UP001310022">
    <property type="component" value="Unassembled WGS sequence"/>
</dbReference>
<protein>
    <recommendedName>
        <fullName evidence="3">Capsule assembly Wzi family protein</fullName>
    </recommendedName>
</protein>
<proteinExistence type="predicted"/>
<organism evidence="1 2">
    <name type="scientific">Persicobacter diffluens</name>
    <dbReference type="NCBI Taxonomy" id="981"/>
    <lineage>
        <taxon>Bacteria</taxon>
        <taxon>Pseudomonadati</taxon>
        <taxon>Bacteroidota</taxon>
        <taxon>Cytophagia</taxon>
        <taxon>Cytophagales</taxon>
        <taxon>Persicobacteraceae</taxon>
        <taxon>Persicobacter</taxon>
    </lineage>
</organism>
<evidence type="ECO:0008006" key="3">
    <source>
        <dbReference type="Google" id="ProtNLM"/>
    </source>
</evidence>
<accession>A0AAN4VZC4</accession>